<dbReference type="CDD" id="cd07012">
    <property type="entry name" value="PBP2_Bug_TTT"/>
    <property type="match status" value="1"/>
</dbReference>
<dbReference type="EMBL" id="JAEUXJ010000002">
    <property type="protein sequence ID" value="MBL6454814.1"/>
    <property type="molecule type" value="Genomic_DNA"/>
</dbReference>
<proteinExistence type="inferred from homology"/>
<organism evidence="3 4">
    <name type="scientific">Belnapia mucosa</name>
    <dbReference type="NCBI Taxonomy" id="2804532"/>
    <lineage>
        <taxon>Bacteria</taxon>
        <taxon>Pseudomonadati</taxon>
        <taxon>Pseudomonadota</taxon>
        <taxon>Alphaproteobacteria</taxon>
        <taxon>Acetobacterales</taxon>
        <taxon>Roseomonadaceae</taxon>
        <taxon>Belnapia</taxon>
    </lineage>
</organism>
<feature type="signal peptide" evidence="2">
    <location>
        <begin position="1"/>
        <end position="22"/>
    </location>
</feature>
<dbReference type="SUPFAM" id="SSF53850">
    <property type="entry name" value="Periplasmic binding protein-like II"/>
    <property type="match status" value="1"/>
</dbReference>
<dbReference type="Proteomes" id="UP000606490">
    <property type="component" value="Unassembled WGS sequence"/>
</dbReference>
<dbReference type="PANTHER" id="PTHR42928">
    <property type="entry name" value="TRICARBOXYLATE-BINDING PROTEIN"/>
    <property type="match status" value="1"/>
</dbReference>
<dbReference type="Gene3D" id="3.40.190.10">
    <property type="entry name" value="Periplasmic binding protein-like II"/>
    <property type="match status" value="1"/>
</dbReference>
<name>A0ABS1UZD1_9PROT</name>
<keyword evidence="2" id="KW-0732">Signal</keyword>
<protein>
    <submittedName>
        <fullName evidence="3">Tripartite tricarboxylate transporter substrate binding protein</fullName>
    </submittedName>
</protein>
<evidence type="ECO:0000313" key="4">
    <source>
        <dbReference type="Proteomes" id="UP000606490"/>
    </source>
</evidence>
<comment type="similarity">
    <text evidence="1">Belongs to the UPF0065 (bug) family.</text>
</comment>
<dbReference type="Gene3D" id="3.40.190.150">
    <property type="entry name" value="Bordetella uptake gene, domain 1"/>
    <property type="match status" value="1"/>
</dbReference>
<dbReference type="RefSeq" id="WP_202824552.1">
    <property type="nucleotide sequence ID" value="NZ_JAEUXJ010000002.1"/>
</dbReference>
<keyword evidence="4" id="KW-1185">Reference proteome</keyword>
<reference evidence="3 4" key="1">
    <citation type="submission" date="2021-01" db="EMBL/GenBank/DDBJ databases">
        <title>Belnapia mucosa sp. nov. and Belnapia arida sp. nov., isolated from the Tabernas Desert (Almeria, Spain).</title>
        <authorList>
            <person name="Molina-Menor E."/>
            <person name="Vidal-Verdu A."/>
            <person name="Calonge A."/>
            <person name="Satari L."/>
            <person name="Pereto Magraner J."/>
            <person name="Porcar Miralles M."/>
        </authorList>
    </citation>
    <scope>NUCLEOTIDE SEQUENCE [LARGE SCALE GENOMIC DNA]</scope>
    <source>
        <strain evidence="3 4">T6</strain>
    </source>
</reference>
<accession>A0ABS1UZD1</accession>
<evidence type="ECO:0000313" key="3">
    <source>
        <dbReference type="EMBL" id="MBL6454814.1"/>
    </source>
</evidence>
<dbReference type="Pfam" id="PF03401">
    <property type="entry name" value="TctC"/>
    <property type="match status" value="1"/>
</dbReference>
<dbReference type="PIRSF" id="PIRSF017082">
    <property type="entry name" value="YflP"/>
    <property type="match status" value="1"/>
</dbReference>
<dbReference type="PANTHER" id="PTHR42928:SF5">
    <property type="entry name" value="BLR1237 PROTEIN"/>
    <property type="match status" value="1"/>
</dbReference>
<sequence>MRRRALLGAALATLALATPTLAQEPWPSRPLRFIVPFPPGGASDFVGRVTAEFLTARLGQPVVIENRGGAGGNIGTEAAARAAPDGYTLVLGAIGTVAVNRFLFRRLPYDPDRDLTPISLLALVPNLMVVPLGLPVATPGEFAAWARAQGAGVSFGSIGNGTSQHLAGVQFNMLTGTQMVHVPYRDPAQANTDLMEGRVQVLFQSISGVAQLAKTGRMKALAVTGEERVPAFAELPTLREAGIDVTTVGWFGLMAPAGVPEPVLARLEAEAVAAMQDPGVAARVAETGSLARARGRDHFARFIAEETGRMRTIVQASGAVAD</sequence>
<feature type="chain" id="PRO_5047171606" evidence="2">
    <location>
        <begin position="23"/>
        <end position="322"/>
    </location>
</feature>
<dbReference type="InterPro" id="IPR042100">
    <property type="entry name" value="Bug_dom1"/>
</dbReference>
<evidence type="ECO:0000256" key="2">
    <source>
        <dbReference type="SAM" id="SignalP"/>
    </source>
</evidence>
<comment type="caution">
    <text evidence="3">The sequence shown here is derived from an EMBL/GenBank/DDBJ whole genome shotgun (WGS) entry which is preliminary data.</text>
</comment>
<gene>
    <name evidence="3" type="ORF">JMJ55_05730</name>
</gene>
<dbReference type="InterPro" id="IPR005064">
    <property type="entry name" value="BUG"/>
</dbReference>
<evidence type="ECO:0000256" key="1">
    <source>
        <dbReference type="ARBA" id="ARBA00006987"/>
    </source>
</evidence>